<comment type="subcellular location">
    <subcellularLocation>
        <location evidence="2">Cytoplasm</location>
        <location evidence="2">Cytosol</location>
    </subcellularLocation>
    <subcellularLocation>
        <location evidence="1">Nucleus</location>
    </subcellularLocation>
</comment>
<dbReference type="Proteomes" id="UP001549920">
    <property type="component" value="Unassembled WGS sequence"/>
</dbReference>
<dbReference type="SUPFAM" id="SSF46689">
    <property type="entry name" value="Homeodomain-like"/>
    <property type="match status" value="2"/>
</dbReference>
<keyword evidence="10" id="KW-0175">Coiled coil</keyword>
<dbReference type="SMART" id="SM00717">
    <property type="entry name" value="SANT"/>
    <property type="match status" value="2"/>
</dbReference>
<reference evidence="18 19" key="1">
    <citation type="submission" date="2024-06" db="EMBL/GenBank/DDBJ databases">
        <title>A chromosome-level genome assembly of beet webworm, Loxostege sticticalis.</title>
        <authorList>
            <person name="Zhang Y."/>
        </authorList>
    </citation>
    <scope>NUCLEOTIDE SEQUENCE [LARGE SCALE GENOMIC DNA]</scope>
    <source>
        <strain evidence="17">AQ026</strain>
        <strain evidence="16">AQ028</strain>
        <tissue evidence="16">Male pupae</tissue>
        <tissue evidence="17">Whole body</tissue>
    </source>
</reference>
<dbReference type="AlphaFoldDB" id="A0ABD0SP14"/>
<keyword evidence="8" id="KW-0143">Chaperone</keyword>
<dbReference type="InterPro" id="IPR001005">
    <property type="entry name" value="SANT/Myb"/>
</dbReference>
<evidence type="ECO:0000313" key="19">
    <source>
        <dbReference type="Proteomes" id="UP001549921"/>
    </source>
</evidence>
<keyword evidence="5" id="KW-0677">Repeat</keyword>
<dbReference type="PRINTS" id="PR00625">
    <property type="entry name" value="JDOMAIN"/>
</dbReference>
<dbReference type="InterPro" id="IPR017930">
    <property type="entry name" value="Myb_dom"/>
</dbReference>
<proteinExistence type="predicted"/>
<dbReference type="InterPro" id="IPR042569">
    <property type="entry name" value="RAC_head_sf"/>
</dbReference>
<dbReference type="InterPro" id="IPR054076">
    <property type="entry name" value="ZUO1-like_ZHD"/>
</dbReference>
<dbReference type="Pfam" id="PF00226">
    <property type="entry name" value="DnaJ"/>
    <property type="match status" value="1"/>
</dbReference>
<evidence type="ECO:0000313" key="18">
    <source>
        <dbReference type="Proteomes" id="UP001549920"/>
    </source>
</evidence>
<keyword evidence="4" id="KW-0963">Cytoplasm</keyword>
<evidence type="ECO:0000256" key="1">
    <source>
        <dbReference type="ARBA" id="ARBA00004123"/>
    </source>
</evidence>
<feature type="domain" description="HTH myb-type" evidence="15">
    <location>
        <begin position="561"/>
        <end position="613"/>
    </location>
</feature>
<evidence type="ECO:0000256" key="3">
    <source>
        <dbReference type="ARBA" id="ARBA00014469"/>
    </source>
</evidence>
<feature type="region of interest" description="Disordered" evidence="11">
    <location>
        <begin position="510"/>
        <end position="562"/>
    </location>
</feature>
<keyword evidence="18" id="KW-1185">Reference proteome</keyword>
<dbReference type="Gene3D" id="1.10.8.840">
    <property type="entry name" value="Ribosome-associated complex head domain"/>
    <property type="match status" value="1"/>
</dbReference>
<feature type="domain" description="SANT" evidence="14">
    <location>
        <begin position="558"/>
        <end position="613"/>
    </location>
</feature>
<evidence type="ECO:0000313" key="17">
    <source>
        <dbReference type="EMBL" id="KAL0870184.1"/>
    </source>
</evidence>
<evidence type="ECO:0000256" key="5">
    <source>
        <dbReference type="ARBA" id="ARBA00022737"/>
    </source>
</evidence>
<dbReference type="PROSITE" id="PS51294">
    <property type="entry name" value="HTH_MYB"/>
    <property type="match status" value="1"/>
</dbReference>
<evidence type="ECO:0000256" key="7">
    <source>
        <dbReference type="ARBA" id="ARBA00023159"/>
    </source>
</evidence>
<dbReference type="InterPro" id="IPR017884">
    <property type="entry name" value="SANT_dom"/>
</dbReference>
<accession>A0ABD0SP14</accession>
<dbReference type="EMBL" id="JBEUOH010000019">
    <property type="protein sequence ID" value="KAL0870184.1"/>
    <property type="molecule type" value="Genomic_DNA"/>
</dbReference>
<dbReference type="SMART" id="SM00271">
    <property type="entry name" value="DnaJ"/>
    <property type="match status" value="1"/>
</dbReference>
<dbReference type="Pfam" id="PF16717">
    <property type="entry name" value="RAC_head"/>
    <property type="match status" value="1"/>
</dbReference>
<dbReference type="InterPro" id="IPR036869">
    <property type="entry name" value="J_dom_sf"/>
</dbReference>
<name>A0ABD0SP14_LOXSC</name>
<sequence length="623" mass="72522">MTEGESNNNCRVVAIPNPFVKRKVECAGSAFLRYYNIKCHGEDASFQTSDLKEKAEEVTFEDDVEYLRSLDPKDWKQQDHYAVLGMKNLRYKATDDDIKRAYRQKVLKHHPDKRKGKGEEIRSDDDYFTCITKAYETLGTPVKRRSYDSVDPQVDDSLPTSTEIKKEGFYKAFGKYFEGNARWSEKRNVPLLGDDNSPREQVERFYAFWYEFESWREFSYLDEEEKEKGADREERRWIEKQNKAARAKLKKEEMARIRSLVDLAYANDPRIQRFKQEDKDKKLAAKRARQDAVQAKKAEEERLLKEAQAAKQKAEEAERARIEAARAERDQMKKNLRKERKALRDLCKSNNYYAQDDDETVAHMAAVEKICEMMKVVELQDLMKDLESKGRDAFLNTIRETDEKLEAERRALFETKKVDEQKAKKDSSIKAPIEWTPEMTQLLIKAVNLFPAGTNQRWEVVANFLNQHSTFTDEKRFTAKDVLNKAKDLQSSDFSKSSLKKAANEEAYDQFEKERKKVSNHVDDSGISKSDSGGKLVNGTSKPKIAEEQTKPEKEGTKEDRAWTKTEQELLEQAIKTFPVSTPERWEKIADCIPNRTKKDCMKRYKELVELVKAKKQAANLAK</sequence>
<evidence type="ECO:0000256" key="2">
    <source>
        <dbReference type="ARBA" id="ARBA00004514"/>
    </source>
</evidence>
<dbReference type="EMBL" id="JBEDNZ010000019">
    <property type="protein sequence ID" value="KAL0820769.1"/>
    <property type="molecule type" value="Genomic_DNA"/>
</dbReference>
<dbReference type="Gene3D" id="1.10.287.110">
    <property type="entry name" value="DnaJ domain"/>
    <property type="match status" value="1"/>
</dbReference>
<dbReference type="CDD" id="cd06257">
    <property type="entry name" value="DnaJ"/>
    <property type="match status" value="1"/>
</dbReference>
<feature type="coiled-coil region" evidence="10">
    <location>
        <begin position="290"/>
        <end position="349"/>
    </location>
</feature>
<keyword evidence="6" id="KW-0156">Chromatin regulator</keyword>
<dbReference type="Gene3D" id="1.10.10.60">
    <property type="entry name" value="Homeodomain-like"/>
    <property type="match status" value="2"/>
</dbReference>
<evidence type="ECO:0000256" key="11">
    <source>
        <dbReference type="SAM" id="MobiDB-lite"/>
    </source>
</evidence>
<evidence type="ECO:0000259" key="12">
    <source>
        <dbReference type="PROSITE" id="PS50076"/>
    </source>
</evidence>
<evidence type="ECO:0000259" key="13">
    <source>
        <dbReference type="PROSITE" id="PS50090"/>
    </source>
</evidence>
<dbReference type="Pfam" id="PF21884">
    <property type="entry name" value="ZUO1-like_ZHD"/>
    <property type="match status" value="1"/>
</dbReference>
<feature type="domain" description="Myb-like" evidence="13">
    <location>
        <begin position="555"/>
        <end position="609"/>
    </location>
</feature>
<dbReference type="InterPro" id="IPR044634">
    <property type="entry name" value="Zuotin/DnaJC2"/>
</dbReference>
<organism evidence="16 19">
    <name type="scientific">Loxostege sticticalis</name>
    <name type="common">Beet webworm moth</name>
    <dbReference type="NCBI Taxonomy" id="481309"/>
    <lineage>
        <taxon>Eukaryota</taxon>
        <taxon>Metazoa</taxon>
        <taxon>Ecdysozoa</taxon>
        <taxon>Arthropoda</taxon>
        <taxon>Hexapoda</taxon>
        <taxon>Insecta</taxon>
        <taxon>Pterygota</taxon>
        <taxon>Neoptera</taxon>
        <taxon>Endopterygota</taxon>
        <taxon>Lepidoptera</taxon>
        <taxon>Glossata</taxon>
        <taxon>Ditrysia</taxon>
        <taxon>Pyraloidea</taxon>
        <taxon>Crambidae</taxon>
        <taxon>Pyraustinae</taxon>
        <taxon>Loxostege</taxon>
    </lineage>
</organism>
<dbReference type="InterPro" id="IPR032003">
    <property type="entry name" value="RAC_head"/>
</dbReference>
<dbReference type="GO" id="GO:0006325">
    <property type="term" value="P:chromatin organization"/>
    <property type="evidence" value="ECO:0007669"/>
    <property type="project" value="UniProtKB-KW"/>
</dbReference>
<dbReference type="FunFam" id="1.10.10.60:FF:000180">
    <property type="entry name" value="DnaJ (Hsp40) homolog, subfamily C, member 2"/>
    <property type="match status" value="1"/>
</dbReference>
<dbReference type="PANTHER" id="PTHR43999">
    <property type="entry name" value="DNAJ HOMOLOG SUBFAMILY C MEMBER 2"/>
    <property type="match status" value="1"/>
</dbReference>
<dbReference type="GO" id="GO:0005829">
    <property type="term" value="C:cytosol"/>
    <property type="evidence" value="ECO:0007669"/>
    <property type="project" value="UniProtKB-SubCell"/>
</dbReference>
<evidence type="ECO:0000313" key="16">
    <source>
        <dbReference type="EMBL" id="KAL0820769.1"/>
    </source>
</evidence>
<evidence type="ECO:0000256" key="9">
    <source>
        <dbReference type="ARBA" id="ARBA00023242"/>
    </source>
</evidence>
<protein>
    <recommendedName>
        <fullName evidence="3">DnaJ homolog subfamily C member 2</fullName>
    </recommendedName>
</protein>
<feature type="compositionally biased region" description="Basic and acidic residues" evidence="11">
    <location>
        <begin position="544"/>
        <end position="562"/>
    </location>
</feature>
<evidence type="ECO:0000259" key="14">
    <source>
        <dbReference type="PROSITE" id="PS51293"/>
    </source>
</evidence>
<dbReference type="InterPro" id="IPR001623">
    <property type="entry name" value="DnaJ_domain"/>
</dbReference>
<dbReference type="Pfam" id="PF23082">
    <property type="entry name" value="Myb_DNA-binding_2"/>
    <property type="match status" value="1"/>
</dbReference>
<feature type="domain" description="J" evidence="12">
    <location>
        <begin position="79"/>
        <end position="151"/>
    </location>
</feature>
<keyword evidence="9" id="KW-0539">Nucleus</keyword>
<evidence type="ECO:0000256" key="10">
    <source>
        <dbReference type="SAM" id="Coils"/>
    </source>
</evidence>
<dbReference type="Proteomes" id="UP001549921">
    <property type="component" value="Unassembled WGS sequence"/>
</dbReference>
<dbReference type="PROSITE" id="PS51293">
    <property type="entry name" value="SANT"/>
    <property type="match status" value="1"/>
</dbReference>
<dbReference type="SUPFAM" id="SSF46565">
    <property type="entry name" value="Chaperone J-domain"/>
    <property type="match status" value="1"/>
</dbReference>
<evidence type="ECO:0000256" key="8">
    <source>
        <dbReference type="ARBA" id="ARBA00023186"/>
    </source>
</evidence>
<dbReference type="PROSITE" id="PS50090">
    <property type="entry name" value="MYB_LIKE"/>
    <property type="match status" value="1"/>
</dbReference>
<dbReference type="PANTHER" id="PTHR43999:SF1">
    <property type="entry name" value="DNAJ HOMOLOG SUBFAMILY C MEMBER 2"/>
    <property type="match status" value="1"/>
</dbReference>
<evidence type="ECO:0000259" key="15">
    <source>
        <dbReference type="PROSITE" id="PS51294"/>
    </source>
</evidence>
<comment type="caution">
    <text evidence="16">The sequence shown here is derived from an EMBL/GenBank/DDBJ whole genome shotgun (WGS) entry which is preliminary data.</text>
</comment>
<feature type="compositionally biased region" description="Basic and acidic residues" evidence="11">
    <location>
        <begin position="510"/>
        <end position="526"/>
    </location>
</feature>
<dbReference type="PROSITE" id="PS50076">
    <property type="entry name" value="DNAJ_2"/>
    <property type="match status" value="1"/>
</dbReference>
<evidence type="ECO:0000256" key="4">
    <source>
        <dbReference type="ARBA" id="ARBA00022490"/>
    </source>
</evidence>
<evidence type="ECO:0000256" key="6">
    <source>
        <dbReference type="ARBA" id="ARBA00022853"/>
    </source>
</evidence>
<keyword evidence="7" id="KW-0010">Activator</keyword>
<dbReference type="Pfam" id="PF00249">
    <property type="entry name" value="Myb_DNA-binding"/>
    <property type="match status" value="1"/>
</dbReference>
<dbReference type="CDD" id="cd00167">
    <property type="entry name" value="SANT"/>
    <property type="match status" value="1"/>
</dbReference>
<gene>
    <name evidence="17" type="ORF">ABMA27_006329</name>
    <name evidence="16" type="ORF">ABMA28_006588</name>
</gene>
<dbReference type="GO" id="GO:0005634">
    <property type="term" value="C:nucleus"/>
    <property type="evidence" value="ECO:0007669"/>
    <property type="project" value="UniProtKB-SubCell"/>
</dbReference>
<dbReference type="InterPro" id="IPR009057">
    <property type="entry name" value="Homeodomain-like_sf"/>
</dbReference>